<accession>A0A7J6Q6B3</accession>
<dbReference type="PANTHER" id="PTHR46124:SF2">
    <property type="entry name" value="D-AMINOACYL-TRNA DEACYLASE"/>
    <property type="match status" value="1"/>
</dbReference>
<dbReference type="InterPro" id="IPR032466">
    <property type="entry name" value="Metal_Hydrolase"/>
</dbReference>
<evidence type="ECO:0000313" key="1">
    <source>
        <dbReference type="EMBL" id="KAF4703170.1"/>
    </source>
</evidence>
<evidence type="ECO:0000313" key="2">
    <source>
        <dbReference type="Proteomes" id="UP000553632"/>
    </source>
</evidence>
<dbReference type="EMBL" id="JABANO010035637">
    <property type="protein sequence ID" value="KAF4703170.1"/>
    <property type="molecule type" value="Genomic_DNA"/>
</dbReference>
<dbReference type="GO" id="GO:0016788">
    <property type="term" value="F:hydrolase activity, acting on ester bonds"/>
    <property type="evidence" value="ECO:0007669"/>
    <property type="project" value="InterPro"/>
</dbReference>
<keyword evidence="2" id="KW-1185">Reference proteome</keyword>
<dbReference type="InterPro" id="IPR001130">
    <property type="entry name" value="TatD-like"/>
</dbReference>
<comment type="caution">
    <text evidence="1">The sequence shown here is derived from an EMBL/GenBank/DDBJ whole genome shotgun (WGS) entry which is preliminary data.</text>
</comment>
<dbReference type="PANTHER" id="PTHR46124">
    <property type="entry name" value="D-AMINOACYL-TRNA DEACYLASE"/>
    <property type="match status" value="1"/>
</dbReference>
<protein>
    <recommendedName>
        <fullName evidence="3">TatD DNase</fullName>
    </recommendedName>
</protein>
<dbReference type="SUPFAM" id="SSF51556">
    <property type="entry name" value="Metallo-dependent hydrolases"/>
    <property type="match status" value="1"/>
</dbReference>
<proteinExistence type="predicted"/>
<gene>
    <name evidence="1" type="ORF">FOZ63_013997</name>
</gene>
<dbReference type="CDD" id="cd01310">
    <property type="entry name" value="TatD_DNAse"/>
    <property type="match status" value="1"/>
</dbReference>
<name>A0A7J6Q6B3_PEROL</name>
<dbReference type="AlphaFoldDB" id="A0A7J6Q6B3"/>
<sequence>MIVVKITHYNLSSPQPHCVEVWSESRAFSIISALFSVLDYRNLAQQNFGFRFSDSTAAVSSAVIKGPAGTFFSGSKWAEELCRVRVDKVMGSDKAHRPQLFFTAGVHPHEVKNCDESTISELRQLAASPYCVAIGECGLDYDRMFSAREEQLAWFDKQVALASDLHMPLFLHERDRGRGGGPLGSDQDCLRILSKHGIDPKLAVFHCFTGSRKVAQEYIQKGYWIGLTGYLCMRERGASIRSMVSCGYLPLSRLVLETDCPYMSGDDDYYDVDCLSGTKKTEPAG</sequence>
<dbReference type="Pfam" id="PF01026">
    <property type="entry name" value="TatD_DNase"/>
    <property type="match status" value="1"/>
</dbReference>
<dbReference type="Gene3D" id="3.20.20.140">
    <property type="entry name" value="Metal-dependent hydrolases"/>
    <property type="match status" value="1"/>
</dbReference>
<evidence type="ECO:0008006" key="3">
    <source>
        <dbReference type="Google" id="ProtNLM"/>
    </source>
</evidence>
<organism evidence="1 2">
    <name type="scientific">Perkinsus olseni</name>
    <name type="common">Perkinsus atlanticus</name>
    <dbReference type="NCBI Taxonomy" id="32597"/>
    <lineage>
        <taxon>Eukaryota</taxon>
        <taxon>Sar</taxon>
        <taxon>Alveolata</taxon>
        <taxon>Perkinsozoa</taxon>
        <taxon>Perkinsea</taxon>
        <taxon>Perkinsida</taxon>
        <taxon>Perkinsidae</taxon>
        <taxon>Perkinsus</taxon>
    </lineage>
</organism>
<reference evidence="1 2" key="1">
    <citation type="submission" date="2020-04" db="EMBL/GenBank/DDBJ databases">
        <title>Perkinsus olseni comparative genomics.</title>
        <authorList>
            <person name="Bogema D.R."/>
        </authorList>
    </citation>
    <scope>NUCLEOTIDE SEQUENCE [LARGE SCALE GENOMIC DNA]</scope>
    <source>
        <strain evidence="1 2">ATCC PRA-207</strain>
    </source>
</reference>
<dbReference type="Proteomes" id="UP000553632">
    <property type="component" value="Unassembled WGS sequence"/>
</dbReference>